<dbReference type="Pfam" id="PF07732">
    <property type="entry name" value="Cu-oxidase_3"/>
    <property type="match status" value="1"/>
</dbReference>
<name>U9U9Y2_RHIID</name>
<protein>
    <recommendedName>
        <fullName evidence="2">Plastocyanin-like domain-containing protein</fullName>
    </recommendedName>
</protein>
<dbReference type="InterPro" id="IPR008972">
    <property type="entry name" value="Cupredoxin"/>
</dbReference>
<feature type="non-terminal residue" evidence="3">
    <location>
        <position position="110"/>
    </location>
</feature>
<dbReference type="HOGENOM" id="CLU_2177134_0_0_1"/>
<proteinExistence type="inferred from homology"/>
<gene>
    <name evidence="3" type="ORF">GLOINDRAFT_22014</name>
</gene>
<dbReference type="InterPro" id="IPR011707">
    <property type="entry name" value="Cu-oxidase-like_N"/>
</dbReference>
<evidence type="ECO:0000256" key="1">
    <source>
        <dbReference type="ARBA" id="ARBA00010609"/>
    </source>
</evidence>
<organism evidence="3">
    <name type="scientific">Rhizophagus irregularis (strain DAOM 181602 / DAOM 197198 / MUCL 43194)</name>
    <name type="common">Arbuscular mycorrhizal fungus</name>
    <name type="synonym">Glomus intraradices</name>
    <dbReference type="NCBI Taxonomy" id="747089"/>
    <lineage>
        <taxon>Eukaryota</taxon>
        <taxon>Fungi</taxon>
        <taxon>Fungi incertae sedis</taxon>
        <taxon>Mucoromycota</taxon>
        <taxon>Glomeromycotina</taxon>
        <taxon>Glomeromycetes</taxon>
        <taxon>Glomerales</taxon>
        <taxon>Glomeraceae</taxon>
        <taxon>Rhizophagus</taxon>
    </lineage>
</organism>
<dbReference type="SUPFAM" id="SSF49503">
    <property type="entry name" value="Cupredoxins"/>
    <property type="match status" value="1"/>
</dbReference>
<evidence type="ECO:0000313" key="3">
    <source>
        <dbReference type="EMBL" id="ESA17214.1"/>
    </source>
</evidence>
<dbReference type="AlphaFoldDB" id="U9U9Y2"/>
<feature type="domain" description="Plastocyanin-like" evidence="2">
    <location>
        <begin position="65"/>
        <end position="110"/>
    </location>
</feature>
<dbReference type="Gene3D" id="2.60.40.420">
    <property type="entry name" value="Cupredoxins - blue copper proteins"/>
    <property type="match status" value="1"/>
</dbReference>
<evidence type="ECO:0000259" key="2">
    <source>
        <dbReference type="Pfam" id="PF07732"/>
    </source>
</evidence>
<accession>U9U9Y2</accession>
<comment type="similarity">
    <text evidence="1">Belongs to the multicopper oxidase family.</text>
</comment>
<dbReference type="EMBL" id="KI280379">
    <property type="protein sequence ID" value="ESA17214.1"/>
    <property type="molecule type" value="Genomic_DNA"/>
</dbReference>
<dbReference type="GO" id="GO:0005507">
    <property type="term" value="F:copper ion binding"/>
    <property type="evidence" value="ECO:0007669"/>
    <property type="project" value="InterPro"/>
</dbReference>
<sequence>MPFNPVLKERFLTTPELVTFFRRSVRGKMQYNRTINVLSKPILNQELIKSRNCEPKKNIFDLTLKRVTLAPDGFTRSLATINGQYPGPTIEAKKGDRIVINVRNELGEPT</sequence>
<reference evidence="3" key="1">
    <citation type="submission" date="2013-07" db="EMBL/GenBank/DDBJ databases">
        <title>The genome of an arbuscular mycorrhizal fungus provides insights into the evolution of the oldest plant symbiosis.</title>
        <authorList>
            <consortium name="DOE Joint Genome Institute"/>
            <person name="Tisserant E."/>
            <person name="Malbreil M."/>
            <person name="Kuo A."/>
            <person name="Kohler A."/>
            <person name="Symeonidi A."/>
            <person name="Balestrini R."/>
            <person name="Charron P."/>
            <person name="Duensing N."/>
            <person name="Frei-dit-Frey N."/>
            <person name="Gianinazzi-Pearson V."/>
            <person name="Gilbert B."/>
            <person name="Handa Y."/>
            <person name="Hijri M."/>
            <person name="Kaul R."/>
            <person name="Kawaguchi M."/>
            <person name="Krajinski F."/>
            <person name="Lammers P."/>
            <person name="Lapierre D."/>
            <person name="Masclaux F.G."/>
            <person name="Murat C."/>
            <person name="Morin E."/>
            <person name="Ndikumana S."/>
            <person name="Pagni M."/>
            <person name="Petitpierre D."/>
            <person name="Requena N."/>
            <person name="Rosikiewicz P."/>
            <person name="Riley R."/>
            <person name="Saito K."/>
            <person name="San Clemente H."/>
            <person name="Shapiro H."/>
            <person name="van Tuinen D."/>
            <person name="Becard G."/>
            <person name="Bonfante P."/>
            <person name="Paszkowski U."/>
            <person name="Shachar-Hill Y."/>
            <person name="Young J.P."/>
            <person name="Sanders I.R."/>
            <person name="Henrissat B."/>
            <person name="Rensing S.A."/>
            <person name="Grigoriev I.V."/>
            <person name="Corradi N."/>
            <person name="Roux C."/>
            <person name="Martin F."/>
        </authorList>
    </citation>
    <scope>NUCLEOTIDE SEQUENCE</scope>
    <source>
        <strain evidence="3">DAOM 197198</strain>
    </source>
</reference>